<sequence>VLAAVKKSPISGERCGGSGRRRSLRSAALQWLRDSNSHPSSSDSSRRQC</sequence>
<proteinExistence type="predicted"/>
<dbReference type="Proteomes" id="UP000594638">
    <property type="component" value="Unassembled WGS sequence"/>
</dbReference>
<comment type="caution">
    <text evidence="2">The sequence shown here is derived from an EMBL/GenBank/DDBJ whole genome shotgun (WGS) entry which is preliminary data.</text>
</comment>
<protein>
    <submittedName>
        <fullName evidence="2">Uncharacterized protein</fullName>
    </submittedName>
</protein>
<reference evidence="2 3" key="1">
    <citation type="submission" date="2019-12" db="EMBL/GenBank/DDBJ databases">
        <authorList>
            <person name="Alioto T."/>
            <person name="Alioto T."/>
            <person name="Gomez Garrido J."/>
        </authorList>
    </citation>
    <scope>NUCLEOTIDE SEQUENCE [LARGE SCALE GENOMIC DNA]</scope>
</reference>
<dbReference type="AlphaFoldDB" id="A0A8S0PQZ9"/>
<feature type="region of interest" description="Disordered" evidence="1">
    <location>
        <begin position="1"/>
        <end position="22"/>
    </location>
</feature>
<name>A0A8S0PQZ9_OLEEU</name>
<evidence type="ECO:0000313" key="2">
    <source>
        <dbReference type="EMBL" id="CAA2955812.1"/>
    </source>
</evidence>
<feature type="non-terminal residue" evidence="2">
    <location>
        <position position="1"/>
    </location>
</feature>
<evidence type="ECO:0000256" key="1">
    <source>
        <dbReference type="SAM" id="MobiDB-lite"/>
    </source>
</evidence>
<evidence type="ECO:0000313" key="3">
    <source>
        <dbReference type="Proteomes" id="UP000594638"/>
    </source>
</evidence>
<organism evidence="2 3">
    <name type="scientific">Olea europaea subsp. europaea</name>
    <dbReference type="NCBI Taxonomy" id="158383"/>
    <lineage>
        <taxon>Eukaryota</taxon>
        <taxon>Viridiplantae</taxon>
        <taxon>Streptophyta</taxon>
        <taxon>Embryophyta</taxon>
        <taxon>Tracheophyta</taxon>
        <taxon>Spermatophyta</taxon>
        <taxon>Magnoliopsida</taxon>
        <taxon>eudicotyledons</taxon>
        <taxon>Gunneridae</taxon>
        <taxon>Pentapetalae</taxon>
        <taxon>asterids</taxon>
        <taxon>lamiids</taxon>
        <taxon>Lamiales</taxon>
        <taxon>Oleaceae</taxon>
        <taxon>Oleeae</taxon>
        <taxon>Olea</taxon>
    </lineage>
</organism>
<gene>
    <name evidence="2" type="ORF">OLEA9_A011076</name>
</gene>
<accession>A0A8S0PQZ9</accession>
<dbReference type="Gramene" id="OE9A011076T1">
    <property type="protein sequence ID" value="OE9A011076C1"/>
    <property type="gene ID" value="OE9A011076"/>
</dbReference>
<keyword evidence="3" id="KW-1185">Reference proteome</keyword>
<dbReference type="EMBL" id="CACTIH010000164">
    <property type="protein sequence ID" value="CAA2955812.1"/>
    <property type="molecule type" value="Genomic_DNA"/>
</dbReference>